<dbReference type="Pfam" id="PF01585">
    <property type="entry name" value="G-patch"/>
    <property type="match status" value="1"/>
</dbReference>
<dbReference type="EMBL" id="HE575320">
    <property type="protein sequence ID" value="CCC91647.1"/>
    <property type="molecule type" value="Genomic_DNA"/>
</dbReference>
<dbReference type="InterPro" id="IPR000467">
    <property type="entry name" value="G_patch_dom"/>
</dbReference>
<dbReference type="PANTHER" id="PTHR23149:SF31">
    <property type="entry name" value="PROTEIN PXR1"/>
    <property type="match status" value="1"/>
</dbReference>
<feature type="compositionally biased region" description="Basic and acidic residues" evidence="7">
    <location>
        <begin position="134"/>
        <end position="143"/>
    </location>
</feature>
<dbReference type="AlphaFoldDB" id="G0UQI6"/>
<evidence type="ECO:0000256" key="3">
    <source>
        <dbReference type="ARBA" id="ARBA00022552"/>
    </source>
</evidence>
<proteinExistence type="inferred from homology"/>
<comment type="similarity">
    <text evidence="5">Belongs to the PINX1 family.</text>
</comment>
<feature type="compositionally biased region" description="Basic and acidic residues" evidence="7">
    <location>
        <begin position="208"/>
        <end position="232"/>
    </location>
</feature>
<comment type="subcellular location">
    <subcellularLocation>
        <location evidence="1">Nucleus</location>
        <location evidence="1">Nucleolus</location>
    </subcellularLocation>
</comment>
<dbReference type="GO" id="GO:0003676">
    <property type="term" value="F:nucleic acid binding"/>
    <property type="evidence" value="ECO:0007669"/>
    <property type="project" value="InterPro"/>
</dbReference>
<feature type="region of interest" description="Disordered" evidence="7">
    <location>
        <begin position="84"/>
        <end position="115"/>
    </location>
</feature>
<protein>
    <recommendedName>
        <fullName evidence="6">PinX1-related protein 1</fullName>
    </recommendedName>
</protein>
<dbReference type="InterPro" id="IPR050656">
    <property type="entry name" value="PINX1"/>
</dbReference>
<feature type="domain" description="G-patch" evidence="8">
    <location>
        <begin position="14"/>
        <end position="60"/>
    </location>
</feature>
<keyword evidence="3" id="KW-0698">rRNA processing</keyword>
<reference evidence="9" key="1">
    <citation type="journal article" date="2012" name="Proc. Natl. Acad. Sci. U.S.A.">
        <title>Antigenic diversity is generated by distinct evolutionary mechanisms in African trypanosome species.</title>
        <authorList>
            <person name="Jackson A.P."/>
            <person name="Berry A."/>
            <person name="Aslett M."/>
            <person name="Allison H.C."/>
            <person name="Burton P."/>
            <person name="Vavrova-Anderson J."/>
            <person name="Brown R."/>
            <person name="Browne H."/>
            <person name="Corton N."/>
            <person name="Hauser H."/>
            <person name="Gamble J."/>
            <person name="Gilderthorp R."/>
            <person name="Marcello L."/>
            <person name="McQuillan J."/>
            <person name="Otto T.D."/>
            <person name="Quail M.A."/>
            <person name="Sanders M.J."/>
            <person name="van Tonder A."/>
            <person name="Ginger M.L."/>
            <person name="Field M.C."/>
            <person name="Barry J.D."/>
            <person name="Hertz-Fowler C."/>
            <person name="Berriman M."/>
        </authorList>
    </citation>
    <scope>NUCLEOTIDE SEQUENCE</scope>
    <source>
        <strain evidence="9">IL3000</strain>
    </source>
</reference>
<organism evidence="9">
    <name type="scientific">Trypanosoma congolense (strain IL3000)</name>
    <dbReference type="NCBI Taxonomy" id="1068625"/>
    <lineage>
        <taxon>Eukaryota</taxon>
        <taxon>Discoba</taxon>
        <taxon>Euglenozoa</taxon>
        <taxon>Kinetoplastea</taxon>
        <taxon>Metakinetoplastina</taxon>
        <taxon>Trypanosomatida</taxon>
        <taxon>Trypanosomatidae</taxon>
        <taxon>Trypanosoma</taxon>
        <taxon>Nannomonas</taxon>
    </lineage>
</organism>
<evidence type="ECO:0000256" key="2">
    <source>
        <dbReference type="ARBA" id="ARBA00022517"/>
    </source>
</evidence>
<dbReference type="VEuPathDB" id="TriTrypDB:TcIL3000_7_4610"/>
<dbReference type="PROSITE" id="PS50174">
    <property type="entry name" value="G_PATCH"/>
    <property type="match status" value="1"/>
</dbReference>
<evidence type="ECO:0000256" key="7">
    <source>
        <dbReference type="SAM" id="MobiDB-lite"/>
    </source>
</evidence>
<name>G0UQI6_TRYCI</name>
<dbReference type="GO" id="GO:0006364">
    <property type="term" value="P:rRNA processing"/>
    <property type="evidence" value="ECO:0007669"/>
    <property type="project" value="UniProtKB-KW"/>
</dbReference>
<evidence type="ECO:0000313" key="9">
    <source>
        <dbReference type="EMBL" id="CCC91647.1"/>
    </source>
</evidence>
<evidence type="ECO:0000259" key="8">
    <source>
        <dbReference type="PROSITE" id="PS50174"/>
    </source>
</evidence>
<evidence type="ECO:0000256" key="1">
    <source>
        <dbReference type="ARBA" id="ARBA00004604"/>
    </source>
</evidence>
<accession>G0UQI6</accession>
<gene>
    <name evidence="9" type="ORF">TCIL3000_7_4610</name>
</gene>
<keyword evidence="4" id="KW-0539">Nucleus</keyword>
<evidence type="ECO:0000256" key="5">
    <source>
        <dbReference type="ARBA" id="ARBA00038007"/>
    </source>
</evidence>
<evidence type="ECO:0000256" key="4">
    <source>
        <dbReference type="ARBA" id="ARBA00023242"/>
    </source>
</evidence>
<dbReference type="PANTHER" id="PTHR23149">
    <property type="entry name" value="G PATCH DOMAIN CONTAINING PROTEIN"/>
    <property type="match status" value="1"/>
</dbReference>
<dbReference type="SMART" id="SM00443">
    <property type="entry name" value="G_patch"/>
    <property type="match status" value="1"/>
</dbReference>
<feature type="compositionally biased region" description="Acidic residues" evidence="7">
    <location>
        <begin position="89"/>
        <end position="98"/>
    </location>
</feature>
<sequence length="264" mass="28482">MSDDPNGSRWMKSDSNIGRALLLRGGWAEGSGLGKERDGATTHVKVRQKDGTMGIGYAGSVQETWSTQAVAFADVLQRIKDAAATNNDSDVEEEEAGPAEEKNTNGGNERATGVVAGRHAGMYAKRHALKTELLRSKDGKSAEEILGSASSSRKRGRGDYDNGDNNGGDTTRPAERENGFKLHNSHSKENGSASTLRSPVLQRLMVRVPEHEPRQTSNKESDGKECNGDDNHNSNGDTVHIVKPRPRPPKCTDTPFLESSMEGV</sequence>
<feature type="region of interest" description="Disordered" evidence="7">
    <location>
        <begin position="134"/>
        <end position="264"/>
    </location>
</feature>
<dbReference type="GO" id="GO:0005730">
    <property type="term" value="C:nucleolus"/>
    <property type="evidence" value="ECO:0007669"/>
    <property type="project" value="UniProtKB-SubCell"/>
</dbReference>
<evidence type="ECO:0000256" key="6">
    <source>
        <dbReference type="ARBA" id="ARBA00041961"/>
    </source>
</evidence>
<keyword evidence="2" id="KW-0690">Ribosome biogenesis</keyword>